<dbReference type="EMBL" id="SNYO01000001">
    <property type="protein sequence ID" value="TDQ65126.1"/>
    <property type="molecule type" value="Genomic_DNA"/>
</dbReference>
<dbReference type="CDD" id="cd01109">
    <property type="entry name" value="HTH_YyaN"/>
    <property type="match status" value="1"/>
</dbReference>
<name>A0A4R6VRE0_9PSEU</name>
<dbReference type="SMART" id="SM00422">
    <property type="entry name" value="HTH_MERR"/>
    <property type="match status" value="1"/>
</dbReference>
<dbReference type="AlphaFoldDB" id="A0A4R6VRE0"/>
<dbReference type="InterPro" id="IPR047057">
    <property type="entry name" value="MerR_fam"/>
</dbReference>
<dbReference type="PROSITE" id="PS50937">
    <property type="entry name" value="HTH_MERR_2"/>
    <property type="match status" value="1"/>
</dbReference>
<organism evidence="3 4">
    <name type="scientific">Actinomycetospora succinea</name>
    <dbReference type="NCBI Taxonomy" id="663603"/>
    <lineage>
        <taxon>Bacteria</taxon>
        <taxon>Bacillati</taxon>
        <taxon>Actinomycetota</taxon>
        <taxon>Actinomycetes</taxon>
        <taxon>Pseudonocardiales</taxon>
        <taxon>Pseudonocardiaceae</taxon>
        <taxon>Actinomycetospora</taxon>
    </lineage>
</organism>
<evidence type="ECO:0000259" key="2">
    <source>
        <dbReference type="PROSITE" id="PS50937"/>
    </source>
</evidence>
<dbReference type="Gene3D" id="1.10.1660.10">
    <property type="match status" value="1"/>
</dbReference>
<dbReference type="InterPro" id="IPR009061">
    <property type="entry name" value="DNA-bd_dom_put_sf"/>
</dbReference>
<dbReference type="Pfam" id="PF13411">
    <property type="entry name" value="MerR_1"/>
    <property type="match status" value="1"/>
</dbReference>
<keyword evidence="1 3" id="KW-0238">DNA-binding</keyword>
<protein>
    <submittedName>
        <fullName evidence="3">DNA-binding transcriptional MerR regulator</fullName>
    </submittedName>
</protein>
<keyword evidence="4" id="KW-1185">Reference proteome</keyword>
<proteinExistence type="predicted"/>
<accession>A0A4R6VRE0</accession>
<dbReference type="Proteomes" id="UP000295705">
    <property type="component" value="Unassembled WGS sequence"/>
</dbReference>
<gene>
    <name evidence="3" type="ORF">EV188_101375</name>
</gene>
<dbReference type="GO" id="GO:0003677">
    <property type="term" value="F:DNA binding"/>
    <property type="evidence" value="ECO:0007669"/>
    <property type="project" value="UniProtKB-KW"/>
</dbReference>
<dbReference type="InterPro" id="IPR000551">
    <property type="entry name" value="MerR-type_HTH_dom"/>
</dbReference>
<dbReference type="SUPFAM" id="SSF46955">
    <property type="entry name" value="Putative DNA-binding domain"/>
    <property type="match status" value="1"/>
</dbReference>
<evidence type="ECO:0000313" key="3">
    <source>
        <dbReference type="EMBL" id="TDQ65126.1"/>
    </source>
</evidence>
<evidence type="ECO:0000313" key="4">
    <source>
        <dbReference type="Proteomes" id="UP000295705"/>
    </source>
</evidence>
<reference evidence="3 4" key="1">
    <citation type="submission" date="2019-03" db="EMBL/GenBank/DDBJ databases">
        <title>Genomic Encyclopedia of Type Strains, Phase IV (KMG-IV): sequencing the most valuable type-strain genomes for metagenomic binning, comparative biology and taxonomic classification.</title>
        <authorList>
            <person name="Goeker M."/>
        </authorList>
    </citation>
    <scope>NUCLEOTIDE SEQUENCE [LARGE SCALE GENOMIC DNA]</scope>
    <source>
        <strain evidence="3 4">DSM 45775</strain>
    </source>
</reference>
<dbReference type="PANTHER" id="PTHR30204:SF98">
    <property type="entry name" value="HTH-TYPE TRANSCRIPTIONAL REGULATOR ADHR"/>
    <property type="match status" value="1"/>
</dbReference>
<sequence length="143" mass="16063">MTVTTDTDALLSIGEVSERTGLPTHTLRFYEQEGLFAGPVRRNAAGRRMYSEEQAHWARVCTKLRSSGMPLPEIHRYVALVREGPGNEKERFAILREHENKVAQQVADLQEALAVIHTKVEIYEEALSAGTADQLWRDGPTCD</sequence>
<dbReference type="PANTHER" id="PTHR30204">
    <property type="entry name" value="REDOX-CYCLING DRUG-SENSING TRANSCRIPTIONAL ACTIVATOR SOXR"/>
    <property type="match status" value="1"/>
</dbReference>
<evidence type="ECO:0000256" key="1">
    <source>
        <dbReference type="ARBA" id="ARBA00023125"/>
    </source>
</evidence>
<dbReference type="GO" id="GO:0003700">
    <property type="term" value="F:DNA-binding transcription factor activity"/>
    <property type="evidence" value="ECO:0007669"/>
    <property type="project" value="InterPro"/>
</dbReference>
<feature type="domain" description="HTH merR-type" evidence="2">
    <location>
        <begin position="10"/>
        <end position="80"/>
    </location>
</feature>
<comment type="caution">
    <text evidence="3">The sequence shown here is derived from an EMBL/GenBank/DDBJ whole genome shotgun (WGS) entry which is preliminary data.</text>
</comment>